<keyword evidence="2" id="KW-0813">Transport</keyword>
<dbReference type="RefSeq" id="WP_048042584.1">
    <property type="nucleotide sequence ID" value="NZ_JJQO01000285.1"/>
</dbReference>
<dbReference type="PATRIC" id="fig|2209.54.peg.1327"/>
<protein>
    <recommendedName>
        <fullName evidence="6">ABC transporter substrate-binding protein</fullName>
    </recommendedName>
</protein>
<sequence>LSKDGKKALVFNKSVGIDFSFWVEQAGGHIYDESTDTVMIDTPETKKAYEFIVGMVNDGIAQVAFEDGYITGPMSRGESFIGFASSSNIPHMKDACEQSGVNWTVAELPKGEKQAALFSGTDITMFNTVSEEQKKAAWEFIKFWYEEETGVEWGIGSGYLPLTNAALNSEKFQEFLNEDPSKRIAANQFPYAYQDPKVLNGYALHSNMQEALEEILAGQKTIDQALADAQKDARNDLDEAKKNFANN</sequence>
<dbReference type="PANTHER" id="PTHR30061">
    <property type="entry name" value="MALTOSE-BINDING PERIPLASMIC PROTEIN"/>
    <property type="match status" value="1"/>
</dbReference>
<dbReference type="PANTHER" id="PTHR30061:SF50">
    <property type="entry name" value="MALTOSE_MALTODEXTRIN-BINDING PERIPLASMIC PROTEIN"/>
    <property type="match status" value="1"/>
</dbReference>
<dbReference type="Proteomes" id="UP000034692">
    <property type="component" value="Unassembled WGS sequence"/>
</dbReference>
<comment type="caution">
    <text evidence="4">The sequence shown here is derived from an EMBL/GenBank/DDBJ whole genome shotgun (WGS) entry which is preliminary data.</text>
</comment>
<evidence type="ECO:0000313" key="5">
    <source>
        <dbReference type="Proteomes" id="UP000034692"/>
    </source>
</evidence>
<evidence type="ECO:0000256" key="2">
    <source>
        <dbReference type="ARBA" id="ARBA00022448"/>
    </source>
</evidence>
<dbReference type="SUPFAM" id="SSF53850">
    <property type="entry name" value="Periplasmic binding protein-like II"/>
    <property type="match status" value="1"/>
</dbReference>
<evidence type="ECO:0008006" key="6">
    <source>
        <dbReference type="Google" id="ProtNLM"/>
    </source>
</evidence>
<gene>
    <name evidence="4" type="ORF">DU75_06135</name>
</gene>
<feature type="non-terminal residue" evidence="4">
    <location>
        <position position="1"/>
    </location>
</feature>
<dbReference type="EMBL" id="JJQO01000285">
    <property type="protein sequence ID" value="KKH60892.1"/>
    <property type="molecule type" value="Genomic_DNA"/>
</dbReference>
<dbReference type="GO" id="GO:0055052">
    <property type="term" value="C:ATP-binding cassette (ABC) transporter complex, substrate-binding subunit-containing"/>
    <property type="evidence" value="ECO:0007669"/>
    <property type="project" value="TreeGrafter"/>
</dbReference>
<comment type="similarity">
    <text evidence="1">Belongs to the bacterial solute-binding protein 1 family.</text>
</comment>
<dbReference type="AlphaFoldDB" id="A0A0F8PD16"/>
<dbReference type="GO" id="GO:1901982">
    <property type="term" value="F:maltose binding"/>
    <property type="evidence" value="ECO:0007669"/>
    <property type="project" value="TreeGrafter"/>
</dbReference>
<evidence type="ECO:0000256" key="1">
    <source>
        <dbReference type="ARBA" id="ARBA00008520"/>
    </source>
</evidence>
<evidence type="ECO:0000256" key="3">
    <source>
        <dbReference type="ARBA" id="ARBA00022729"/>
    </source>
</evidence>
<dbReference type="GO" id="GO:0015768">
    <property type="term" value="P:maltose transport"/>
    <property type="evidence" value="ECO:0007669"/>
    <property type="project" value="TreeGrafter"/>
</dbReference>
<dbReference type="InterPro" id="IPR006059">
    <property type="entry name" value="SBP"/>
</dbReference>
<dbReference type="GO" id="GO:0042956">
    <property type="term" value="P:maltodextrin transmembrane transport"/>
    <property type="evidence" value="ECO:0007669"/>
    <property type="project" value="TreeGrafter"/>
</dbReference>
<reference evidence="4 5" key="1">
    <citation type="journal article" date="2015" name="ISME J.">
        <title>Genomic and phenotypic differentiation among Methanosarcina mazei populations from Columbia River sediment.</title>
        <authorList>
            <person name="Youngblut N.D."/>
            <person name="Wirth J.S."/>
            <person name="Henriksen J.R."/>
            <person name="Smith M."/>
            <person name="Simon H."/>
            <person name="Metcalf W.W."/>
            <person name="Whitaker R.J."/>
        </authorList>
    </citation>
    <scope>NUCLEOTIDE SEQUENCE [LARGE SCALE GENOMIC DNA]</scope>
    <source>
        <strain evidence="4 5">1.H.A.2.7</strain>
    </source>
</reference>
<name>A0A0F8PD16_METMZ</name>
<keyword evidence="3" id="KW-0732">Signal</keyword>
<dbReference type="Gene3D" id="3.40.190.10">
    <property type="entry name" value="Periplasmic binding protein-like II"/>
    <property type="match status" value="2"/>
</dbReference>
<dbReference type="Pfam" id="PF13416">
    <property type="entry name" value="SBP_bac_8"/>
    <property type="match status" value="1"/>
</dbReference>
<evidence type="ECO:0000313" key="4">
    <source>
        <dbReference type="EMBL" id="KKH60892.1"/>
    </source>
</evidence>
<accession>A0A0F8PD16</accession>
<proteinExistence type="inferred from homology"/>
<organism evidence="4 5">
    <name type="scientific">Methanosarcina mazei</name>
    <name type="common">Methanosarcina frisia</name>
    <dbReference type="NCBI Taxonomy" id="2209"/>
    <lineage>
        <taxon>Archaea</taxon>
        <taxon>Methanobacteriati</taxon>
        <taxon>Methanobacteriota</taxon>
        <taxon>Stenosarchaea group</taxon>
        <taxon>Methanomicrobia</taxon>
        <taxon>Methanosarcinales</taxon>
        <taxon>Methanosarcinaceae</taxon>
        <taxon>Methanosarcina</taxon>
    </lineage>
</organism>